<organism evidence="1 2">
    <name type="scientific">Punica granatum</name>
    <name type="common">Pomegranate</name>
    <dbReference type="NCBI Taxonomy" id="22663"/>
    <lineage>
        <taxon>Eukaryota</taxon>
        <taxon>Viridiplantae</taxon>
        <taxon>Streptophyta</taxon>
        <taxon>Embryophyta</taxon>
        <taxon>Tracheophyta</taxon>
        <taxon>Spermatophyta</taxon>
        <taxon>Magnoliopsida</taxon>
        <taxon>eudicotyledons</taxon>
        <taxon>Gunneridae</taxon>
        <taxon>Pentapetalae</taxon>
        <taxon>rosids</taxon>
        <taxon>malvids</taxon>
        <taxon>Myrtales</taxon>
        <taxon>Lythraceae</taxon>
        <taxon>Punica</taxon>
    </lineage>
</organism>
<dbReference type="AlphaFoldDB" id="A0A2I0J127"/>
<reference evidence="1 2" key="1">
    <citation type="submission" date="2017-11" db="EMBL/GenBank/DDBJ databases">
        <title>De-novo sequencing of pomegranate (Punica granatum L.) genome.</title>
        <authorList>
            <person name="Akparov Z."/>
            <person name="Amiraslanov A."/>
            <person name="Hajiyeva S."/>
            <person name="Abbasov M."/>
            <person name="Kaur K."/>
            <person name="Hamwieh A."/>
            <person name="Solovyev V."/>
            <person name="Salamov A."/>
            <person name="Braich B."/>
            <person name="Kosarev P."/>
            <person name="Mahmoud A."/>
            <person name="Hajiyev E."/>
            <person name="Babayeva S."/>
            <person name="Izzatullayeva V."/>
            <person name="Mammadov A."/>
            <person name="Mammadov A."/>
            <person name="Sharifova S."/>
            <person name="Ojaghi J."/>
            <person name="Eynullazada K."/>
            <person name="Bayramov B."/>
            <person name="Abdulazimova A."/>
            <person name="Shahmuradov I."/>
        </authorList>
    </citation>
    <scope>NUCLEOTIDE SEQUENCE [LARGE SCALE GENOMIC DNA]</scope>
    <source>
        <strain evidence="2">cv. AG2017</strain>
        <tissue evidence="1">Leaf</tissue>
    </source>
</reference>
<proteinExistence type="predicted"/>
<protein>
    <recommendedName>
        <fullName evidence="3">Reverse transcriptase domain-containing protein</fullName>
    </recommendedName>
</protein>
<gene>
    <name evidence="1" type="ORF">CRG98_030199</name>
</gene>
<dbReference type="Proteomes" id="UP000233551">
    <property type="component" value="Unassembled WGS sequence"/>
</dbReference>
<keyword evidence="2" id="KW-1185">Reference proteome</keyword>
<dbReference type="EMBL" id="PGOL01002245">
    <property type="protein sequence ID" value="PKI49406.1"/>
    <property type="molecule type" value="Genomic_DNA"/>
</dbReference>
<comment type="caution">
    <text evidence="1">The sequence shown here is derived from an EMBL/GenBank/DDBJ whole genome shotgun (WGS) entry which is preliminary data.</text>
</comment>
<evidence type="ECO:0000313" key="1">
    <source>
        <dbReference type="EMBL" id="PKI49406.1"/>
    </source>
</evidence>
<sequence>MARAFNARVRHREFRPHIVGGTLDGPSSDSDDALVDLPGICTVTEETPSRVCIRLAQELHSNPNLRRVKSNPSEELLEEPQPIYFGEGLDEDGRVPEIEESLHRLENRQLTSVEPTEEINIGTEEEPRTLKIGTGLDQTQRARMIDFLKEYQEVFAWSYADMTGLDPSIVKHSLPLDTENFLPKRQHLRRQRAGLLLRIKEEVIKQINAGFLEARNMPRNGIELSYPWFGES</sequence>
<evidence type="ECO:0000313" key="2">
    <source>
        <dbReference type="Proteomes" id="UP000233551"/>
    </source>
</evidence>
<name>A0A2I0J127_PUNGR</name>
<evidence type="ECO:0008006" key="3">
    <source>
        <dbReference type="Google" id="ProtNLM"/>
    </source>
</evidence>
<accession>A0A2I0J127</accession>